<dbReference type="EMBL" id="BDSP01000219">
    <property type="protein sequence ID" value="GAX25119.1"/>
    <property type="molecule type" value="Genomic_DNA"/>
</dbReference>
<proteinExistence type="predicted"/>
<evidence type="ECO:0000256" key="3">
    <source>
        <dbReference type="ARBA" id="ARBA00022737"/>
    </source>
</evidence>
<dbReference type="GO" id="GO:0010997">
    <property type="term" value="F:anaphase-promoting complex binding"/>
    <property type="evidence" value="ECO:0007669"/>
    <property type="project" value="InterPro"/>
</dbReference>
<sequence>MVSSCSQNNILSSDMHSHNHESTPNRLGCCDLAQTVAPRTPQMIRTPVPRMRSTARRFHLLTPQTAPRDDQDCFIPSRRRMNMDLCHRKLNSASKPCELLSSVACAGPPSAARSTKLAYEKQLLGTLCNVSTSDLDDDLQLKSLLKYGSVSPSMTMALGLSVYVMNESTRAVHEIAGVGITPLDENETSNYVRSVKWCTMDGLTHLLAVGTSAGVVRVYGTISNEEVVNPTLTLARSPVRALCWNDSQNWLTAGCANSEMHDYYTHQLSWSKDNVLAIGLDTMCKKEVHTSLKVGGGTVRALCWNDAFQWLTVGYDTGKLVSSLIWGQHHQELYSGHNFTDNEVKVWSYPKMERIQTLSYHQDCILSMDLSPDGNQLVSISADENLCFWKIDAAPSRRRIAVAAFPSSGSRFTIR</sequence>
<dbReference type="PANTHER" id="PTHR19918">
    <property type="entry name" value="CELL DIVISION CYCLE 20 CDC20 FIZZY -RELATED"/>
    <property type="match status" value="1"/>
</dbReference>
<dbReference type="InterPro" id="IPR036322">
    <property type="entry name" value="WD40_repeat_dom_sf"/>
</dbReference>
<dbReference type="InParanoid" id="A0A1Z5KFU0"/>
<evidence type="ECO:0000256" key="1">
    <source>
        <dbReference type="ARBA" id="ARBA00022574"/>
    </source>
</evidence>
<dbReference type="GO" id="GO:1990757">
    <property type="term" value="F:ubiquitin ligase activator activity"/>
    <property type="evidence" value="ECO:0007669"/>
    <property type="project" value="TreeGrafter"/>
</dbReference>
<dbReference type="GO" id="GO:0031145">
    <property type="term" value="P:anaphase-promoting complex-dependent catabolic process"/>
    <property type="evidence" value="ECO:0007669"/>
    <property type="project" value="TreeGrafter"/>
</dbReference>
<keyword evidence="3" id="KW-0677">Repeat</keyword>
<dbReference type="PANTHER" id="PTHR19918:SF8">
    <property type="entry name" value="FI02843P"/>
    <property type="match status" value="1"/>
</dbReference>
<dbReference type="PROSITE" id="PS50082">
    <property type="entry name" value="WD_REPEATS_2"/>
    <property type="match status" value="1"/>
</dbReference>
<accession>A0A1Z5KFU0</accession>
<dbReference type="Gene3D" id="2.130.10.10">
    <property type="entry name" value="YVTN repeat-like/Quinoprotein amine dehydrogenase"/>
    <property type="match status" value="2"/>
</dbReference>
<dbReference type="InterPro" id="IPR015943">
    <property type="entry name" value="WD40/YVTN_repeat-like_dom_sf"/>
</dbReference>
<dbReference type="SMART" id="SM00320">
    <property type="entry name" value="WD40"/>
    <property type="match status" value="4"/>
</dbReference>
<dbReference type="OrthoDB" id="10263272at2759"/>
<dbReference type="InterPro" id="IPR001680">
    <property type="entry name" value="WD40_rpt"/>
</dbReference>
<evidence type="ECO:0000256" key="5">
    <source>
        <dbReference type="ARBA" id="ARBA00023306"/>
    </source>
</evidence>
<feature type="repeat" description="WD" evidence="6">
    <location>
        <begin position="358"/>
        <end position="399"/>
    </location>
</feature>
<evidence type="ECO:0000256" key="6">
    <source>
        <dbReference type="PROSITE-ProRule" id="PRU00221"/>
    </source>
</evidence>
<keyword evidence="1 6" id="KW-0853">WD repeat</keyword>
<keyword evidence="8" id="KW-1185">Reference proteome</keyword>
<dbReference type="GO" id="GO:1905786">
    <property type="term" value="P:positive regulation of anaphase-promoting complex-dependent catabolic process"/>
    <property type="evidence" value="ECO:0007669"/>
    <property type="project" value="TreeGrafter"/>
</dbReference>
<evidence type="ECO:0000256" key="2">
    <source>
        <dbReference type="ARBA" id="ARBA00022618"/>
    </source>
</evidence>
<dbReference type="Proteomes" id="UP000198406">
    <property type="component" value="Unassembled WGS sequence"/>
</dbReference>
<dbReference type="SUPFAM" id="SSF50978">
    <property type="entry name" value="WD40 repeat-like"/>
    <property type="match status" value="1"/>
</dbReference>
<gene>
    <name evidence="7" type="ORF">FisN_10Lu336</name>
</gene>
<organism evidence="7 8">
    <name type="scientific">Fistulifera solaris</name>
    <name type="common">Oleaginous diatom</name>
    <dbReference type="NCBI Taxonomy" id="1519565"/>
    <lineage>
        <taxon>Eukaryota</taxon>
        <taxon>Sar</taxon>
        <taxon>Stramenopiles</taxon>
        <taxon>Ochrophyta</taxon>
        <taxon>Bacillariophyta</taxon>
        <taxon>Bacillariophyceae</taxon>
        <taxon>Bacillariophycidae</taxon>
        <taxon>Naviculales</taxon>
        <taxon>Naviculaceae</taxon>
        <taxon>Fistulifera</taxon>
    </lineage>
</organism>
<keyword evidence="5" id="KW-0131">Cell cycle</keyword>
<name>A0A1Z5KFU0_FISSO</name>
<dbReference type="GO" id="GO:0051301">
    <property type="term" value="P:cell division"/>
    <property type="evidence" value="ECO:0007669"/>
    <property type="project" value="UniProtKB-KW"/>
</dbReference>
<dbReference type="PROSITE" id="PS50294">
    <property type="entry name" value="WD_REPEATS_REGION"/>
    <property type="match status" value="1"/>
</dbReference>
<dbReference type="AlphaFoldDB" id="A0A1Z5KFU0"/>
<keyword evidence="4" id="KW-0498">Mitosis</keyword>
<dbReference type="GO" id="GO:0005680">
    <property type="term" value="C:anaphase-promoting complex"/>
    <property type="evidence" value="ECO:0007669"/>
    <property type="project" value="TreeGrafter"/>
</dbReference>
<protein>
    <submittedName>
        <fullName evidence="7">Uncharacterized protein</fullName>
    </submittedName>
</protein>
<reference evidence="7 8" key="1">
    <citation type="journal article" date="2015" name="Plant Cell">
        <title>Oil accumulation by the oleaginous diatom Fistulifera solaris as revealed by the genome and transcriptome.</title>
        <authorList>
            <person name="Tanaka T."/>
            <person name="Maeda Y."/>
            <person name="Veluchamy A."/>
            <person name="Tanaka M."/>
            <person name="Abida H."/>
            <person name="Marechal E."/>
            <person name="Bowler C."/>
            <person name="Muto M."/>
            <person name="Sunaga Y."/>
            <person name="Tanaka M."/>
            <person name="Yoshino T."/>
            <person name="Taniguchi T."/>
            <person name="Fukuda Y."/>
            <person name="Nemoto M."/>
            <person name="Matsumoto M."/>
            <person name="Wong P.S."/>
            <person name="Aburatani S."/>
            <person name="Fujibuchi W."/>
        </authorList>
    </citation>
    <scope>NUCLEOTIDE SEQUENCE [LARGE SCALE GENOMIC DNA]</scope>
    <source>
        <strain evidence="7 8">JPCC DA0580</strain>
    </source>
</reference>
<keyword evidence="2" id="KW-0132">Cell division</keyword>
<evidence type="ECO:0000256" key="4">
    <source>
        <dbReference type="ARBA" id="ARBA00022776"/>
    </source>
</evidence>
<dbReference type="InterPro" id="IPR033010">
    <property type="entry name" value="Cdc20/Fizzy"/>
</dbReference>
<evidence type="ECO:0000313" key="7">
    <source>
        <dbReference type="EMBL" id="GAX25119.1"/>
    </source>
</evidence>
<comment type="caution">
    <text evidence="7">The sequence shown here is derived from an EMBL/GenBank/DDBJ whole genome shotgun (WGS) entry which is preliminary data.</text>
</comment>
<evidence type="ECO:0000313" key="8">
    <source>
        <dbReference type="Proteomes" id="UP000198406"/>
    </source>
</evidence>
<dbReference type="Pfam" id="PF00400">
    <property type="entry name" value="WD40"/>
    <property type="match status" value="1"/>
</dbReference>